<evidence type="ECO:0000259" key="3">
    <source>
        <dbReference type="Pfam" id="PF01156"/>
    </source>
</evidence>
<dbReference type="Pfam" id="PF01156">
    <property type="entry name" value="IU_nuc_hydro"/>
    <property type="match status" value="1"/>
</dbReference>
<gene>
    <name evidence="4" type="ORF">HEB94_009880</name>
</gene>
<keyword evidence="1" id="KW-0378">Hydrolase</keyword>
<keyword evidence="5" id="KW-1185">Reference proteome</keyword>
<name>A0A927NCJ5_9ACTN</name>
<dbReference type="RefSeq" id="WP_192755967.1">
    <property type="nucleotide sequence ID" value="NZ_BAABJL010000128.1"/>
</dbReference>
<accession>A0A927NCJ5</accession>
<dbReference type="InterPro" id="IPR023186">
    <property type="entry name" value="IUNH"/>
</dbReference>
<evidence type="ECO:0000313" key="5">
    <source>
        <dbReference type="Proteomes" id="UP000638648"/>
    </source>
</evidence>
<dbReference type="EMBL" id="JADBEM010000001">
    <property type="protein sequence ID" value="MBE1613032.1"/>
    <property type="molecule type" value="Genomic_DNA"/>
</dbReference>
<dbReference type="Gene3D" id="3.90.245.10">
    <property type="entry name" value="Ribonucleoside hydrolase-like"/>
    <property type="match status" value="1"/>
</dbReference>
<evidence type="ECO:0000313" key="4">
    <source>
        <dbReference type="EMBL" id="MBE1613032.1"/>
    </source>
</evidence>
<sequence>MRIHLDTDLGGDPDDACALALLLGWPEVELVGITTAIDHGGRRAGYTRHLLDLAGRTDVPLAAGAAASLSTRRLADPVVGDPRYWPASAVPLPGPPGAALDLLAASVEAGATVVAIGPCTNLALLEIARPGSLAGARVVMMGGWVRPPAEGLPAWGPEMDWNVQWDTVAARIVAETANLTLATLPATLAGQLRSADLPRLAACGPLGELLARQCEVYGPEAGMPDLGRAHPGLPDDLLNFHYDPLAAAAAVGWPGAVIREERLRPVQEGQCLRFVPDPDGRSIGVMGEVDGPGFTEAWLAAVERVGRVGHPRSNA</sequence>
<dbReference type="InterPro" id="IPR001910">
    <property type="entry name" value="Inosine/uridine_hydrolase_dom"/>
</dbReference>
<dbReference type="SUPFAM" id="SSF53590">
    <property type="entry name" value="Nucleoside hydrolase"/>
    <property type="match status" value="1"/>
</dbReference>
<evidence type="ECO:0000256" key="1">
    <source>
        <dbReference type="ARBA" id="ARBA00022801"/>
    </source>
</evidence>
<proteinExistence type="predicted"/>
<feature type="domain" description="Inosine/uridine-preferring nucleoside hydrolase" evidence="3">
    <location>
        <begin position="3"/>
        <end position="256"/>
    </location>
</feature>
<protein>
    <submittedName>
        <fullName evidence="4">Inosine-uridine nucleoside N-ribohydrolase</fullName>
    </submittedName>
</protein>
<organism evidence="4 5">
    <name type="scientific">Actinopolymorpha pittospori</name>
    <dbReference type="NCBI Taxonomy" id="648752"/>
    <lineage>
        <taxon>Bacteria</taxon>
        <taxon>Bacillati</taxon>
        <taxon>Actinomycetota</taxon>
        <taxon>Actinomycetes</taxon>
        <taxon>Propionibacteriales</taxon>
        <taxon>Actinopolymorphaceae</taxon>
        <taxon>Actinopolymorpha</taxon>
    </lineage>
</organism>
<dbReference type="GO" id="GO:0006152">
    <property type="term" value="P:purine nucleoside catabolic process"/>
    <property type="evidence" value="ECO:0007669"/>
    <property type="project" value="TreeGrafter"/>
</dbReference>
<dbReference type="PANTHER" id="PTHR12304:SF4">
    <property type="entry name" value="URIDINE NUCLEOSIDASE"/>
    <property type="match status" value="1"/>
</dbReference>
<reference evidence="4" key="1">
    <citation type="submission" date="2020-10" db="EMBL/GenBank/DDBJ databases">
        <title>Sequencing the genomes of 1000 actinobacteria strains.</title>
        <authorList>
            <person name="Klenk H.-P."/>
        </authorList>
    </citation>
    <scope>NUCLEOTIDE SEQUENCE</scope>
    <source>
        <strain evidence="4">DSM 45354</strain>
    </source>
</reference>
<dbReference type="GO" id="GO:0008477">
    <property type="term" value="F:purine nucleosidase activity"/>
    <property type="evidence" value="ECO:0007669"/>
    <property type="project" value="TreeGrafter"/>
</dbReference>
<evidence type="ECO:0000256" key="2">
    <source>
        <dbReference type="ARBA" id="ARBA00023295"/>
    </source>
</evidence>
<dbReference type="Proteomes" id="UP000638648">
    <property type="component" value="Unassembled WGS sequence"/>
</dbReference>
<dbReference type="PANTHER" id="PTHR12304">
    <property type="entry name" value="INOSINE-URIDINE PREFERRING NUCLEOSIDE HYDROLASE"/>
    <property type="match status" value="1"/>
</dbReference>
<dbReference type="InterPro" id="IPR036452">
    <property type="entry name" value="Ribo_hydro-like"/>
</dbReference>
<keyword evidence="2" id="KW-0326">Glycosidase</keyword>
<dbReference type="GO" id="GO:0005829">
    <property type="term" value="C:cytosol"/>
    <property type="evidence" value="ECO:0007669"/>
    <property type="project" value="TreeGrafter"/>
</dbReference>
<comment type="caution">
    <text evidence="4">The sequence shown here is derived from an EMBL/GenBank/DDBJ whole genome shotgun (WGS) entry which is preliminary data.</text>
</comment>
<dbReference type="AlphaFoldDB" id="A0A927NCJ5"/>